<gene>
    <name evidence="2" type="ORF">A3G49_03575</name>
</gene>
<organism evidence="2 3">
    <name type="scientific">Candidatus Sungbacteria bacterium RIFCSPLOWO2_12_FULL_41_11</name>
    <dbReference type="NCBI Taxonomy" id="1802286"/>
    <lineage>
        <taxon>Bacteria</taxon>
        <taxon>Candidatus Sungiibacteriota</taxon>
    </lineage>
</organism>
<keyword evidence="1" id="KW-0812">Transmembrane</keyword>
<keyword evidence="1" id="KW-1133">Transmembrane helix</keyword>
<reference evidence="2 3" key="1">
    <citation type="journal article" date="2016" name="Nat. Commun.">
        <title>Thousands of microbial genomes shed light on interconnected biogeochemical processes in an aquifer system.</title>
        <authorList>
            <person name="Anantharaman K."/>
            <person name="Brown C.T."/>
            <person name="Hug L.A."/>
            <person name="Sharon I."/>
            <person name="Castelle C.J."/>
            <person name="Probst A.J."/>
            <person name="Thomas B.C."/>
            <person name="Singh A."/>
            <person name="Wilkins M.J."/>
            <person name="Karaoz U."/>
            <person name="Brodie E.L."/>
            <person name="Williams K.H."/>
            <person name="Hubbard S.S."/>
            <person name="Banfield J.F."/>
        </authorList>
    </citation>
    <scope>NUCLEOTIDE SEQUENCE [LARGE SCALE GENOMIC DNA]</scope>
</reference>
<dbReference type="Proteomes" id="UP000177171">
    <property type="component" value="Unassembled WGS sequence"/>
</dbReference>
<keyword evidence="1" id="KW-0472">Membrane</keyword>
<proteinExistence type="predicted"/>
<sequence>MTKSPKPLGSGKEEKTMFGLMLAALVAAFVAMKGNDGPNTFKKSTNFLYRWYLIVAVVLTVVLGFMTLMGSAVFGLVAGGLFGGMVGTATGATLVFIIFLVVALGSVFQIVGAKLLHDSLVINQDGSRAWNSLKLGMGIAFLVIGLFILPLKN</sequence>
<comment type="caution">
    <text evidence="2">The sequence shown here is derived from an EMBL/GenBank/DDBJ whole genome shotgun (WGS) entry which is preliminary data.</text>
</comment>
<feature type="transmembrane region" description="Helical" evidence="1">
    <location>
        <begin position="49"/>
        <end position="82"/>
    </location>
</feature>
<feature type="transmembrane region" description="Helical" evidence="1">
    <location>
        <begin position="133"/>
        <end position="151"/>
    </location>
</feature>
<feature type="transmembrane region" description="Helical" evidence="1">
    <location>
        <begin position="94"/>
        <end position="113"/>
    </location>
</feature>
<evidence type="ECO:0000256" key="1">
    <source>
        <dbReference type="SAM" id="Phobius"/>
    </source>
</evidence>
<dbReference type="AlphaFoldDB" id="A0A1G2LT22"/>
<evidence type="ECO:0000313" key="2">
    <source>
        <dbReference type="EMBL" id="OHA14780.1"/>
    </source>
</evidence>
<accession>A0A1G2LT22</accession>
<dbReference type="EMBL" id="MHQY01000003">
    <property type="protein sequence ID" value="OHA14780.1"/>
    <property type="molecule type" value="Genomic_DNA"/>
</dbReference>
<evidence type="ECO:0000313" key="3">
    <source>
        <dbReference type="Proteomes" id="UP000177171"/>
    </source>
</evidence>
<name>A0A1G2LT22_9BACT</name>
<protein>
    <submittedName>
        <fullName evidence="2">Uncharacterized protein</fullName>
    </submittedName>
</protein>